<organism evidence="1 2">
    <name type="scientific">[Candida] jaroonii</name>
    <dbReference type="NCBI Taxonomy" id="467808"/>
    <lineage>
        <taxon>Eukaryota</taxon>
        <taxon>Fungi</taxon>
        <taxon>Dikarya</taxon>
        <taxon>Ascomycota</taxon>
        <taxon>Saccharomycotina</taxon>
        <taxon>Pichiomycetes</taxon>
        <taxon>Debaryomycetaceae</taxon>
        <taxon>Yamadazyma</taxon>
    </lineage>
</organism>
<dbReference type="EMBL" id="CALSDN010000001">
    <property type="protein sequence ID" value="CAH6718999.1"/>
    <property type="molecule type" value="Genomic_DNA"/>
</dbReference>
<dbReference type="Proteomes" id="UP001152531">
    <property type="component" value="Unassembled WGS sequence"/>
</dbReference>
<sequence length="275" mass="30845">MSLSYKKPRNDSRSTSPQVAQAELPATPTGSNSPVIKNDSTRKVSSRRKALQEFYHLQKQQNQEVPTIEVQSEAPQTTDRKQSITNGIDFDDAESFKAYVKNTPIEDILKLRNTITGDLNSHDSEKKAIIYDNYYELIKLNDTLKNISNPKPTNIMDTSEKLDHNAILTTLKELETFVDDNKVFNNPFPKVLDELQKDYDGADMASTASVDGIIESDNIADSIDRTQLIKEVNLLLSGPIQSNDKVSQKIESMIKSLKPSDELLINQLKSIQASL</sequence>
<reference evidence="1" key="1">
    <citation type="submission" date="2022-06" db="EMBL/GenBank/DDBJ databases">
        <authorList>
            <person name="Legras J.-L."/>
            <person name="Devillers H."/>
            <person name="Grondin C."/>
        </authorList>
    </citation>
    <scope>NUCLEOTIDE SEQUENCE</scope>
    <source>
        <strain evidence="1">CLIB 1444</strain>
    </source>
</reference>
<protein>
    <submittedName>
        <fullName evidence="1">Uncharacterized protein</fullName>
    </submittedName>
</protein>
<proteinExistence type="predicted"/>
<evidence type="ECO:0000313" key="1">
    <source>
        <dbReference type="EMBL" id="CAH6718999.1"/>
    </source>
</evidence>
<name>A0ACA9Y216_9ASCO</name>
<evidence type="ECO:0000313" key="2">
    <source>
        <dbReference type="Proteomes" id="UP001152531"/>
    </source>
</evidence>
<comment type="caution">
    <text evidence="1">The sequence shown here is derived from an EMBL/GenBank/DDBJ whole genome shotgun (WGS) entry which is preliminary data.</text>
</comment>
<accession>A0ACA9Y216</accession>
<gene>
    <name evidence="1" type="ORF">CLIB1444_01S19218</name>
</gene>
<keyword evidence="2" id="KW-1185">Reference proteome</keyword>